<sequence length="253" mass="27183">MTGPWDLYDQLIDEIPADLTVTQIHTEGKWRRVSSSEDGAGMAFGMNVQSRPRAASDPTTLVGRPLRDVAALAKSWNFEDAGIGMAAVNAYHSHPERALARGFSPCPENNWARTFHPYAPLVVGKRVAIIGHFPFAPAALPDAAELIVLERNVLDGDYPDPACEYLLPEMDYVFISGSAFVNKTMPRLLQLAGSAHTVVLGPSTPASPALLRAGATTVMSFASAHPARLEDGLAGRSLLGMYDAGMRVQLSRA</sequence>
<gene>
    <name evidence="3" type="ORF">I6H42_08080</name>
</gene>
<dbReference type="InterPro" id="IPR007161">
    <property type="entry name" value="DUF364"/>
</dbReference>
<evidence type="ECO:0008006" key="5">
    <source>
        <dbReference type="Google" id="ProtNLM"/>
    </source>
</evidence>
<feature type="domain" description="DUF4213" evidence="2">
    <location>
        <begin position="8"/>
        <end position="91"/>
    </location>
</feature>
<evidence type="ECO:0000313" key="3">
    <source>
        <dbReference type="EMBL" id="QQC43719.1"/>
    </source>
</evidence>
<dbReference type="Proteomes" id="UP000595220">
    <property type="component" value="Chromosome"/>
</dbReference>
<evidence type="ECO:0000259" key="1">
    <source>
        <dbReference type="Pfam" id="PF04016"/>
    </source>
</evidence>
<protein>
    <recommendedName>
        <fullName evidence="5">Heavy-metal chelation</fullName>
    </recommendedName>
</protein>
<proteinExistence type="predicted"/>
<dbReference type="SUPFAM" id="SSF159713">
    <property type="entry name" value="Dhaf3308-like"/>
    <property type="match status" value="1"/>
</dbReference>
<evidence type="ECO:0000259" key="2">
    <source>
        <dbReference type="Pfam" id="PF13938"/>
    </source>
</evidence>
<feature type="domain" description="Putative heavy-metal chelation" evidence="1">
    <location>
        <begin position="123"/>
        <end position="231"/>
    </location>
</feature>
<dbReference type="Pfam" id="PF13938">
    <property type="entry name" value="DUF4213"/>
    <property type="match status" value="1"/>
</dbReference>
<dbReference type="Gene3D" id="3.40.50.11590">
    <property type="match status" value="1"/>
</dbReference>
<dbReference type="EMBL" id="CP066065">
    <property type="protein sequence ID" value="QQC43719.1"/>
    <property type="molecule type" value="Genomic_DNA"/>
</dbReference>
<dbReference type="AlphaFoldDB" id="A0AAQ0BVT1"/>
<organism evidence="3 4">
    <name type="scientific">Schaalia meyeri</name>
    <dbReference type="NCBI Taxonomy" id="52773"/>
    <lineage>
        <taxon>Bacteria</taxon>
        <taxon>Bacillati</taxon>
        <taxon>Actinomycetota</taxon>
        <taxon>Actinomycetes</taxon>
        <taxon>Actinomycetales</taxon>
        <taxon>Actinomycetaceae</taxon>
        <taxon>Schaalia</taxon>
    </lineage>
</organism>
<dbReference type="Gene3D" id="3.30.390.100">
    <property type="match status" value="1"/>
</dbReference>
<keyword evidence="4" id="KW-1185">Reference proteome</keyword>
<dbReference type="Pfam" id="PF04016">
    <property type="entry name" value="DUF364"/>
    <property type="match status" value="1"/>
</dbReference>
<accession>A0AAQ0BVT1</accession>
<dbReference type="RefSeq" id="WP_074633745.1">
    <property type="nucleotide sequence ID" value="NZ_CP066065.1"/>
</dbReference>
<name>A0AAQ0BVT1_9ACTO</name>
<dbReference type="InterPro" id="IPR025251">
    <property type="entry name" value="DUF4213"/>
</dbReference>
<evidence type="ECO:0000313" key="4">
    <source>
        <dbReference type="Proteomes" id="UP000595220"/>
    </source>
</evidence>
<reference evidence="3 4" key="1">
    <citation type="submission" date="2020-12" db="EMBL/GenBank/DDBJ databases">
        <title>FDA dAtabase for Regulatory Grade micrObial Sequences (FDA-ARGOS): Supporting development and validation of Infectious Disease Dx tests.</title>
        <authorList>
            <person name="Sproer C."/>
            <person name="Gronow S."/>
            <person name="Severitt S."/>
            <person name="Schroder I."/>
            <person name="Tallon L."/>
            <person name="Sadzewicz L."/>
            <person name="Zhao X."/>
            <person name="Boylan J."/>
            <person name="Ott S."/>
            <person name="Bowen H."/>
            <person name="Vavikolanu K."/>
            <person name="Mehta A."/>
            <person name="Aluvathingal J."/>
            <person name="Nadendla S."/>
            <person name="Lowell S."/>
            <person name="Myers T."/>
            <person name="Yan Y."/>
            <person name="Sichtig H."/>
        </authorList>
    </citation>
    <scope>NUCLEOTIDE SEQUENCE [LARGE SCALE GENOMIC DNA]</scope>
    <source>
        <strain evidence="3 4">FDAARGOS_985</strain>
    </source>
</reference>